<dbReference type="CDD" id="cd01324">
    <property type="entry name" value="cbb3_Oxidase_CcoQ"/>
    <property type="match status" value="1"/>
</dbReference>
<keyword evidence="1" id="KW-0812">Transmembrane</keyword>
<name>A0A255YXF8_9SPHN</name>
<keyword evidence="1" id="KW-1133">Transmembrane helix</keyword>
<keyword evidence="3" id="KW-1185">Reference proteome</keyword>
<accession>A0A255YXF8</accession>
<organism evidence="2 3">
    <name type="scientific">Sandarakinorhabdus cyanobacteriorum</name>
    <dbReference type="NCBI Taxonomy" id="1981098"/>
    <lineage>
        <taxon>Bacteria</taxon>
        <taxon>Pseudomonadati</taxon>
        <taxon>Pseudomonadota</taxon>
        <taxon>Alphaproteobacteria</taxon>
        <taxon>Sphingomonadales</taxon>
        <taxon>Sphingosinicellaceae</taxon>
        <taxon>Sandarakinorhabdus</taxon>
    </lineage>
</organism>
<evidence type="ECO:0000256" key="1">
    <source>
        <dbReference type="SAM" id="Phobius"/>
    </source>
</evidence>
<dbReference type="InterPro" id="IPR008621">
    <property type="entry name" value="Cbb3-typ_cyt_oxidase_comp"/>
</dbReference>
<gene>
    <name evidence="2" type="ORF">CHU93_02935</name>
</gene>
<dbReference type="EMBL" id="NOXT01000074">
    <property type="protein sequence ID" value="OYQ33892.1"/>
    <property type="molecule type" value="Genomic_DNA"/>
</dbReference>
<dbReference type="OrthoDB" id="9801588at2"/>
<reference evidence="2 3" key="1">
    <citation type="submission" date="2017-07" db="EMBL/GenBank/DDBJ databases">
        <title>Sandarakinorhabdus cyanobacteriorum sp. nov., a novel bacterium isolated from cyanobacterial aggregates in a eutrophic lake.</title>
        <authorList>
            <person name="Cai H."/>
        </authorList>
    </citation>
    <scope>NUCLEOTIDE SEQUENCE [LARGE SCALE GENOMIC DNA]</scope>
    <source>
        <strain evidence="2 3">TH057</strain>
    </source>
</reference>
<protein>
    <submittedName>
        <fullName evidence="2">CcoQ/FixQ family Cbb3-type cytochrome c oxidase assembly chaperone</fullName>
    </submittedName>
</protein>
<proteinExistence type="predicted"/>
<keyword evidence="1" id="KW-0472">Membrane</keyword>
<feature type="transmembrane region" description="Helical" evidence="1">
    <location>
        <begin position="13"/>
        <end position="31"/>
    </location>
</feature>
<dbReference type="Proteomes" id="UP000216991">
    <property type="component" value="Unassembled WGS sequence"/>
</dbReference>
<dbReference type="Pfam" id="PF05545">
    <property type="entry name" value="FixQ"/>
    <property type="match status" value="1"/>
</dbReference>
<sequence length="53" mass="6160">MSDYESLRHFADSWGLLAMTLLFLGFVSWTFRPGARRRHDEAAAMIFRSHADD</sequence>
<evidence type="ECO:0000313" key="2">
    <source>
        <dbReference type="EMBL" id="OYQ33892.1"/>
    </source>
</evidence>
<evidence type="ECO:0000313" key="3">
    <source>
        <dbReference type="Proteomes" id="UP000216991"/>
    </source>
</evidence>
<dbReference type="RefSeq" id="WP_094472693.1">
    <property type="nucleotide sequence ID" value="NZ_NOXT01000074.1"/>
</dbReference>
<dbReference type="AlphaFoldDB" id="A0A255YXF8"/>
<comment type="caution">
    <text evidence="2">The sequence shown here is derived from an EMBL/GenBank/DDBJ whole genome shotgun (WGS) entry which is preliminary data.</text>
</comment>